<dbReference type="PROSITE" id="PS00061">
    <property type="entry name" value="ADH_SHORT"/>
    <property type="match status" value="1"/>
</dbReference>
<dbReference type="RefSeq" id="WP_115171682.1">
    <property type="nucleotide sequence ID" value="NZ_UGYW01000002.1"/>
</dbReference>
<dbReference type="PRINTS" id="PR00081">
    <property type="entry name" value="GDHRDH"/>
</dbReference>
<evidence type="ECO:0000256" key="4">
    <source>
        <dbReference type="ARBA" id="ARBA00023027"/>
    </source>
</evidence>
<dbReference type="PANTHER" id="PTHR43943:SF17">
    <property type="entry name" value="3-PHENYLPROPIONATE-DIHYDRODIOL_CINNAMIC ACID-DIHYDRODIOL DEHYDROGENASE"/>
    <property type="match status" value="1"/>
</dbReference>
<dbReference type="Gene3D" id="3.40.50.720">
    <property type="entry name" value="NAD(P)-binding Rossmann-like Domain"/>
    <property type="match status" value="1"/>
</dbReference>
<dbReference type="CDD" id="cd05233">
    <property type="entry name" value="SDR_c"/>
    <property type="match status" value="1"/>
</dbReference>
<accession>A0A380CVL9</accession>
<evidence type="ECO:0000256" key="3">
    <source>
        <dbReference type="ARBA" id="ARBA00023002"/>
    </source>
</evidence>
<dbReference type="FunFam" id="3.40.50.720:FF:000084">
    <property type="entry name" value="Short-chain dehydrogenase reductase"/>
    <property type="match status" value="1"/>
</dbReference>
<dbReference type="Pfam" id="PF13561">
    <property type="entry name" value="adh_short_C2"/>
    <property type="match status" value="1"/>
</dbReference>
<dbReference type="InterPro" id="IPR020904">
    <property type="entry name" value="Sc_DH/Rdtase_CS"/>
</dbReference>
<keyword evidence="2" id="KW-0058">Aromatic hydrocarbons catabolism</keyword>
<gene>
    <name evidence="5" type="primary">fabG_7</name>
    <name evidence="5" type="ORF">NCTC11388_04482</name>
</gene>
<sequence length="262" mass="28877">MALILDLKEKNVLITGGISGIGLGAAIQFAKAGAKVIVCAELPVSDEQVQAFYKELYPYSKDVHYHQTDVMNPIEIKQLEQDIRNRHGRLDILISNAGKNIFTTLANCDQETWNTNQQLNLESHWLLGKTMRPVLQESGQGVIIILSSNHAYSSMQGCFPYNVTKAALLGLVRAMAIEWAPSIRTVGIAPGFIDTPGNQLWFDSFEDSQKARTDTIALHPVKRLGTPEEIGAWCVFLCCDYAAFANGTTYLIDGGRSALMQD</sequence>
<dbReference type="Proteomes" id="UP000254893">
    <property type="component" value="Unassembled WGS sequence"/>
</dbReference>
<keyword evidence="4" id="KW-0520">NAD</keyword>
<evidence type="ECO:0000313" key="5">
    <source>
        <dbReference type="EMBL" id="SUJ28891.1"/>
    </source>
</evidence>
<evidence type="ECO:0000256" key="2">
    <source>
        <dbReference type="ARBA" id="ARBA00022797"/>
    </source>
</evidence>
<keyword evidence="3 5" id="KW-0560">Oxidoreductase</keyword>
<name>A0A380CVL9_SPHSI</name>
<dbReference type="GO" id="GO:0004316">
    <property type="term" value="F:3-oxoacyl-[acyl-carrier-protein] reductase (NADPH) activity"/>
    <property type="evidence" value="ECO:0007669"/>
    <property type="project" value="UniProtKB-EC"/>
</dbReference>
<comment type="similarity">
    <text evidence="1">Belongs to the short-chain dehydrogenases/reductases (SDR) family.</text>
</comment>
<dbReference type="SUPFAM" id="SSF51735">
    <property type="entry name" value="NAD(P)-binding Rossmann-fold domains"/>
    <property type="match status" value="1"/>
</dbReference>
<reference evidence="5 6" key="1">
    <citation type="submission" date="2018-06" db="EMBL/GenBank/DDBJ databases">
        <authorList>
            <consortium name="Pathogen Informatics"/>
            <person name="Doyle S."/>
        </authorList>
    </citation>
    <scope>NUCLEOTIDE SEQUENCE [LARGE SCALE GENOMIC DNA]</scope>
    <source>
        <strain evidence="5 6">NCTC11388</strain>
    </source>
</reference>
<dbReference type="InterPro" id="IPR002347">
    <property type="entry name" value="SDR_fam"/>
</dbReference>
<dbReference type="EMBL" id="UGYW01000002">
    <property type="protein sequence ID" value="SUJ28891.1"/>
    <property type="molecule type" value="Genomic_DNA"/>
</dbReference>
<dbReference type="EC" id="1.1.1.100" evidence="5"/>
<dbReference type="PANTHER" id="PTHR43943">
    <property type="entry name" value="DEHYDROGENASE/REDUCTASE (SDR FAMILY) MEMBER 4"/>
    <property type="match status" value="1"/>
</dbReference>
<evidence type="ECO:0000313" key="6">
    <source>
        <dbReference type="Proteomes" id="UP000254893"/>
    </source>
</evidence>
<proteinExistence type="inferred from homology"/>
<dbReference type="InterPro" id="IPR036291">
    <property type="entry name" value="NAD(P)-bd_dom_sf"/>
</dbReference>
<protein>
    <submittedName>
        <fullName evidence="5">3-oxoacyl-[acyl-carrier-protein] reductase FabG</fullName>
        <ecNumber evidence="5">1.1.1.100</ecNumber>
    </submittedName>
</protein>
<dbReference type="AlphaFoldDB" id="A0A380CVL9"/>
<organism evidence="5 6">
    <name type="scientific">Sphingobacterium spiritivorum</name>
    <name type="common">Flavobacterium spiritivorum</name>
    <dbReference type="NCBI Taxonomy" id="258"/>
    <lineage>
        <taxon>Bacteria</taxon>
        <taxon>Pseudomonadati</taxon>
        <taxon>Bacteroidota</taxon>
        <taxon>Sphingobacteriia</taxon>
        <taxon>Sphingobacteriales</taxon>
        <taxon>Sphingobacteriaceae</taxon>
        <taxon>Sphingobacterium</taxon>
    </lineage>
</organism>
<evidence type="ECO:0000256" key="1">
    <source>
        <dbReference type="ARBA" id="ARBA00006484"/>
    </source>
</evidence>
<dbReference type="PRINTS" id="PR00080">
    <property type="entry name" value="SDRFAMILY"/>
</dbReference>